<evidence type="ECO:0000256" key="1">
    <source>
        <dbReference type="SAM" id="Phobius"/>
    </source>
</evidence>
<gene>
    <name evidence="2" type="ORF">SAMN05444817_11617</name>
</gene>
<evidence type="ECO:0000313" key="3">
    <source>
        <dbReference type="Proteomes" id="UP000186292"/>
    </source>
</evidence>
<feature type="transmembrane region" description="Helical" evidence="1">
    <location>
        <begin position="21"/>
        <end position="39"/>
    </location>
</feature>
<dbReference type="EMBL" id="FTOF01000016">
    <property type="protein sequence ID" value="SIS58528.1"/>
    <property type="molecule type" value="Genomic_DNA"/>
</dbReference>
<dbReference type="OrthoDB" id="63188at2"/>
<feature type="transmembrane region" description="Helical" evidence="1">
    <location>
        <begin position="51"/>
        <end position="77"/>
    </location>
</feature>
<protein>
    <submittedName>
        <fullName evidence="2">ABC-2 type transport system permease protein</fullName>
    </submittedName>
</protein>
<keyword evidence="3" id="KW-1185">Reference proteome</keyword>
<evidence type="ECO:0000313" key="2">
    <source>
        <dbReference type="EMBL" id="SIS58528.1"/>
    </source>
</evidence>
<dbReference type="STRING" id="1161099.SAMN05444817_11617"/>
<feature type="transmembrane region" description="Helical" evidence="1">
    <location>
        <begin position="225"/>
        <end position="246"/>
    </location>
</feature>
<keyword evidence="1" id="KW-0472">Membrane</keyword>
<dbReference type="AlphaFoldDB" id="A0A1N7KA89"/>
<feature type="transmembrane region" description="Helical" evidence="1">
    <location>
        <begin position="131"/>
        <end position="153"/>
    </location>
</feature>
<accession>A0A1N7KA89</accession>
<name>A0A1N7KA89_9CORY</name>
<feature type="transmembrane region" description="Helical" evidence="1">
    <location>
        <begin position="98"/>
        <end position="119"/>
    </location>
</feature>
<dbReference type="RefSeq" id="WP_084560773.1">
    <property type="nucleotide sequence ID" value="NZ_CP046976.1"/>
</dbReference>
<organism evidence="2 3">
    <name type="scientific">Corynebacterium appendicis CIP 107643</name>
    <dbReference type="NCBI Taxonomy" id="1161099"/>
    <lineage>
        <taxon>Bacteria</taxon>
        <taxon>Bacillati</taxon>
        <taxon>Actinomycetota</taxon>
        <taxon>Actinomycetes</taxon>
        <taxon>Mycobacteriales</taxon>
        <taxon>Corynebacteriaceae</taxon>
        <taxon>Corynebacterium</taxon>
    </lineage>
</organism>
<keyword evidence="1" id="KW-1133">Transmembrane helix</keyword>
<dbReference type="Proteomes" id="UP000186292">
    <property type="component" value="Unassembled WGS sequence"/>
</dbReference>
<proteinExistence type="predicted"/>
<feature type="transmembrane region" description="Helical" evidence="1">
    <location>
        <begin position="160"/>
        <end position="181"/>
    </location>
</feature>
<keyword evidence="1" id="KW-0812">Transmembrane</keyword>
<reference evidence="3" key="1">
    <citation type="submission" date="2017-01" db="EMBL/GenBank/DDBJ databases">
        <authorList>
            <person name="Varghese N."/>
            <person name="Submissions S."/>
        </authorList>
    </citation>
    <scope>NUCLEOTIDE SEQUENCE [LARGE SCALE GENOMIC DNA]</scope>
    <source>
        <strain evidence="3">DSM 44531</strain>
    </source>
</reference>
<sequence length="254" mass="27196">MTTLKFALHNLKRLKSDASSLFFNIALPVILYLIFGAAQQYSGDDLGNGNVAAFVMLGMALYAGISGAVSQSSLVVVEHNSGWGRQLALTPLTNTQIAVARLLVILVNVVLPVAAVFLTGALGNAEMDASAWFWSFLITVTVSLPFGFYGLVWAQSLKSLTAVSIAATSVTLLAFAGNTLFPLTSNLIDFSRFTPMYGATMLSRWPLAEGLQLVQGEPVPVTDPLWQPLLSIIAWTVIFAVISLALDSREKGRA</sequence>